<evidence type="ECO:0000256" key="4">
    <source>
        <dbReference type="ARBA" id="ARBA00004496"/>
    </source>
</evidence>
<proteinExistence type="inferred from homology"/>
<evidence type="ECO:0000256" key="6">
    <source>
        <dbReference type="ARBA" id="ARBA00012180"/>
    </source>
</evidence>
<dbReference type="NCBIfam" id="NF000595">
    <property type="entry name" value="PRK00015.1-3"/>
    <property type="match status" value="1"/>
</dbReference>
<evidence type="ECO:0000256" key="10">
    <source>
        <dbReference type="ARBA" id="ARBA00022723"/>
    </source>
</evidence>
<comment type="caution">
    <text evidence="19">The sequence shown here is derived from an EMBL/GenBank/DDBJ whole genome shotgun (WGS) entry which is preliminary data.</text>
</comment>
<comment type="subcellular location">
    <subcellularLocation>
        <location evidence="4 14">Cytoplasm</location>
    </subcellularLocation>
</comment>
<evidence type="ECO:0000256" key="16">
    <source>
        <dbReference type="RuleBase" id="RU003515"/>
    </source>
</evidence>
<comment type="catalytic activity">
    <reaction evidence="1 14 15 16">
        <text>Endonucleolytic cleavage to 5'-phosphomonoester.</text>
        <dbReference type="EC" id="3.1.26.4"/>
    </reaction>
</comment>
<evidence type="ECO:0000256" key="5">
    <source>
        <dbReference type="ARBA" id="ARBA00007383"/>
    </source>
</evidence>
<dbReference type="InterPro" id="IPR022898">
    <property type="entry name" value="RNase_HII"/>
</dbReference>
<evidence type="ECO:0000256" key="15">
    <source>
        <dbReference type="PROSITE-ProRule" id="PRU01319"/>
    </source>
</evidence>
<dbReference type="EMBL" id="QGHC01000003">
    <property type="protein sequence ID" value="PWK92027.1"/>
    <property type="molecule type" value="Genomic_DNA"/>
</dbReference>
<dbReference type="InterPro" id="IPR012337">
    <property type="entry name" value="RNaseH-like_sf"/>
</dbReference>
<evidence type="ECO:0000256" key="2">
    <source>
        <dbReference type="ARBA" id="ARBA00001946"/>
    </source>
</evidence>
<dbReference type="CDD" id="cd07182">
    <property type="entry name" value="RNase_HII_bacteria_HII_like"/>
    <property type="match status" value="1"/>
</dbReference>
<feature type="region of interest" description="Disordered" evidence="17">
    <location>
        <begin position="1"/>
        <end position="59"/>
    </location>
</feature>
<feature type="binding site" evidence="14 15">
    <location>
        <position position="163"/>
    </location>
    <ligand>
        <name>a divalent metal cation</name>
        <dbReference type="ChEBI" id="CHEBI:60240"/>
    </ligand>
</feature>
<name>A0A316IEG3_9GAMM</name>
<dbReference type="FunFam" id="3.30.420.10:FF:000006">
    <property type="entry name" value="Ribonuclease HII"/>
    <property type="match status" value="1"/>
</dbReference>
<evidence type="ECO:0000259" key="18">
    <source>
        <dbReference type="PROSITE" id="PS51975"/>
    </source>
</evidence>
<keyword evidence="10 14" id="KW-0479">Metal-binding</keyword>
<keyword evidence="11 14" id="KW-0255">Endonuclease</keyword>
<comment type="cofactor">
    <cofactor evidence="2">
        <name>Mg(2+)</name>
        <dbReference type="ChEBI" id="CHEBI:18420"/>
    </cofactor>
</comment>
<evidence type="ECO:0000256" key="14">
    <source>
        <dbReference type="HAMAP-Rule" id="MF_00052"/>
    </source>
</evidence>
<dbReference type="GO" id="GO:0032299">
    <property type="term" value="C:ribonuclease H2 complex"/>
    <property type="evidence" value="ECO:0007669"/>
    <property type="project" value="TreeGrafter"/>
</dbReference>
<dbReference type="GO" id="GO:0005737">
    <property type="term" value="C:cytoplasm"/>
    <property type="evidence" value="ECO:0007669"/>
    <property type="project" value="UniProtKB-SubCell"/>
</dbReference>
<feature type="binding site" evidence="14 15">
    <location>
        <position position="72"/>
    </location>
    <ligand>
        <name>a divalent metal cation</name>
        <dbReference type="ChEBI" id="CHEBI:60240"/>
    </ligand>
</feature>
<dbReference type="InterPro" id="IPR036397">
    <property type="entry name" value="RNaseH_sf"/>
</dbReference>
<organism evidence="19 20">
    <name type="scientific">Fulvimonas soli</name>
    <dbReference type="NCBI Taxonomy" id="155197"/>
    <lineage>
        <taxon>Bacteria</taxon>
        <taxon>Pseudomonadati</taxon>
        <taxon>Pseudomonadota</taxon>
        <taxon>Gammaproteobacteria</taxon>
        <taxon>Lysobacterales</taxon>
        <taxon>Rhodanobacteraceae</taxon>
        <taxon>Fulvimonas</taxon>
    </lineage>
</organism>
<dbReference type="PANTHER" id="PTHR10954:SF18">
    <property type="entry name" value="RIBONUCLEASE HII"/>
    <property type="match status" value="1"/>
</dbReference>
<protein>
    <recommendedName>
        <fullName evidence="7 14">Ribonuclease HII</fullName>
        <shortName evidence="14">RNase HII</shortName>
        <ecNumber evidence="6 14">3.1.26.4</ecNumber>
    </recommendedName>
</protein>
<sequence length="256" mass="27207">MRRREHEAAEVRPLPAGERAGVRGRTGDTPTMEAREKPAKAGATASPAPSPQPSPRGGEGVRVARLVAGVDEAGRGPLAGPVAVAAVILDPRRPIRGLDDSKKLSEARRETLHARIVERALAWHVVLVEVEEIDRINILQATLVGMSRALAGLSPGAHEALVDGDRLPRDLPCPGRAIIGGDGSEPAISAASILAKVTRDRHMAMLDALHPGYGFAAHKGYSTPEHLAALRRLGPCPHHRRSFAPVKLLLDQGVLF</sequence>
<evidence type="ECO:0000256" key="11">
    <source>
        <dbReference type="ARBA" id="ARBA00022759"/>
    </source>
</evidence>
<evidence type="ECO:0000256" key="17">
    <source>
        <dbReference type="SAM" id="MobiDB-lite"/>
    </source>
</evidence>
<dbReference type="Proteomes" id="UP000245812">
    <property type="component" value="Unassembled WGS sequence"/>
</dbReference>
<feature type="binding site" evidence="14 15">
    <location>
        <position position="71"/>
    </location>
    <ligand>
        <name>a divalent metal cation</name>
        <dbReference type="ChEBI" id="CHEBI:60240"/>
    </ligand>
</feature>
<feature type="compositionally biased region" description="Basic and acidic residues" evidence="17">
    <location>
        <begin position="1"/>
        <end position="10"/>
    </location>
</feature>
<keyword evidence="20" id="KW-1185">Reference proteome</keyword>
<dbReference type="GO" id="GO:0003723">
    <property type="term" value="F:RNA binding"/>
    <property type="evidence" value="ECO:0007669"/>
    <property type="project" value="UniProtKB-UniRule"/>
</dbReference>
<comment type="function">
    <text evidence="3 14 16">Endonuclease that specifically degrades the RNA of RNA-DNA hybrids.</text>
</comment>
<dbReference type="InterPro" id="IPR024567">
    <property type="entry name" value="RNase_HII/HIII_dom"/>
</dbReference>
<keyword evidence="13 14" id="KW-0464">Manganese</keyword>
<evidence type="ECO:0000256" key="12">
    <source>
        <dbReference type="ARBA" id="ARBA00022801"/>
    </source>
</evidence>
<evidence type="ECO:0000313" key="19">
    <source>
        <dbReference type="EMBL" id="PWK92027.1"/>
    </source>
</evidence>
<evidence type="ECO:0000256" key="13">
    <source>
        <dbReference type="ARBA" id="ARBA00023211"/>
    </source>
</evidence>
<keyword evidence="8 14" id="KW-0963">Cytoplasm</keyword>
<evidence type="ECO:0000313" key="20">
    <source>
        <dbReference type="Proteomes" id="UP000245812"/>
    </source>
</evidence>
<comment type="similarity">
    <text evidence="5 14 16">Belongs to the RNase HII family.</text>
</comment>
<dbReference type="SUPFAM" id="SSF53098">
    <property type="entry name" value="Ribonuclease H-like"/>
    <property type="match status" value="1"/>
</dbReference>
<evidence type="ECO:0000256" key="3">
    <source>
        <dbReference type="ARBA" id="ARBA00004065"/>
    </source>
</evidence>
<dbReference type="InterPro" id="IPR001352">
    <property type="entry name" value="RNase_HII/HIII"/>
</dbReference>
<dbReference type="GO" id="GO:0004523">
    <property type="term" value="F:RNA-DNA hybrid ribonuclease activity"/>
    <property type="evidence" value="ECO:0007669"/>
    <property type="project" value="UniProtKB-UniRule"/>
</dbReference>
<dbReference type="Pfam" id="PF01351">
    <property type="entry name" value="RNase_HII"/>
    <property type="match status" value="1"/>
</dbReference>
<dbReference type="Gene3D" id="3.30.420.10">
    <property type="entry name" value="Ribonuclease H-like superfamily/Ribonuclease H"/>
    <property type="match status" value="1"/>
</dbReference>
<dbReference type="HAMAP" id="MF_00052_B">
    <property type="entry name" value="RNase_HII_B"/>
    <property type="match status" value="1"/>
</dbReference>
<keyword evidence="9 14" id="KW-0540">Nuclease</keyword>
<dbReference type="GO" id="GO:0043137">
    <property type="term" value="P:DNA replication, removal of RNA primer"/>
    <property type="evidence" value="ECO:0007669"/>
    <property type="project" value="TreeGrafter"/>
</dbReference>
<dbReference type="PROSITE" id="PS51975">
    <property type="entry name" value="RNASE_H_2"/>
    <property type="match status" value="1"/>
</dbReference>
<evidence type="ECO:0000256" key="8">
    <source>
        <dbReference type="ARBA" id="ARBA00022490"/>
    </source>
</evidence>
<dbReference type="PANTHER" id="PTHR10954">
    <property type="entry name" value="RIBONUCLEASE H2 SUBUNIT A"/>
    <property type="match status" value="1"/>
</dbReference>
<feature type="domain" description="RNase H type-2" evidence="18">
    <location>
        <begin position="65"/>
        <end position="255"/>
    </location>
</feature>
<evidence type="ECO:0000256" key="7">
    <source>
        <dbReference type="ARBA" id="ARBA00019179"/>
    </source>
</evidence>
<evidence type="ECO:0000256" key="1">
    <source>
        <dbReference type="ARBA" id="ARBA00000077"/>
    </source>
</evidence>
<accession>A0A316IEG3</accession>
<dbReference type="GO" id="GO:0030145">
    <property type="term" value="F:manganese ion binding"/>
    <property type="evidence" value="ECO:0007669"/>
    <property type="project" value="UniProtKB-UniRule"/>
</dbReference>
<dbReference type="EC" id="3.1.26.4" evidence="6 14"/>
<dbReference type="GO" id="GO:0006298">
    <property type="term" value="P:mismatch repair"/>
    <property type="evidence" value="ECO:0007669"/>
    <property type="project" value="TreeGrafter"/>
</dbReference>
<gene>
    <name evidence="14" type="primary">rnhB</name>
    <name evidence="19" type="ORF">C7456_103146</name>
</gene>
<reference evidence="19 20" key="1">
    <citation type="submission" date="2018-05" db="EMBL/GenBank/DDBJ databases">
        <title>Genomic Encyclopedia of Type Strains, Phase IV (KMG-IV): sequencing the most valuable type-strain genomes for metagenomic binning, comparative biology and taxonomic classification.</title>
        <authorList>
            <person name="Goeker M."/>
        </authorList>
    </citation>
    <scope>NUCLEOTIDE SEQUENCE [LARGE SCALE GENOMIC DNA]</scope>
    <source>
        <strain evidence="19 20">DSM 14263</strain>
    </source>
</reference>
<comment type="cofactor">
    <cofactor evidence="14 15">
        <name>Mn(2+)</name>
        <dbReference type="ChEBI" id="CHEBI:29035"/>
    </cofactor>
    <cofactor evidence="14 15">
        <name>Mg(2+)</name>
        <dbReference type="ChEBI" id="CHEBI:18420"/>
    </cofactor>
    <text evidence="14 15">Manganese or magnesium. Binds 1 divalent metal ion per monomer in the absence of substrate. May bind a second metal ion after substrate binding.</text>
</comment>
<dbReference type="AlphaFoldDB" id="A0A316IEG3"/>
<evidence type="ECO:0000256" key="9">
    <source>
        <dbReference type="ARBA" id="ARBA00022722"/>
    </source>
</evidence>
<keyword evidence="12 14" id="KW-0378">Hydrolase</keyword>
<dbReference type="NCBIfam" id="NF000596">
    <property type="entry name" value="PRK00015.1-4"/>
    <property type="match status" value="1"/>
</dbReference>